<accession>A0A9W9YRV1</accession>
<dbReference type="GO" id="GO:0006635">
    <property type="term" value="P:fatty acid beta-oxidation"/>
    <property type="evidence" value="ECO:0007669"/>
    <property type="project" value="TreeGrafter"/>
</dbReference>
<name>A0A9W9YRV1_9CNID</name>
<evidence type="ECO:0000313" key="4">
    <source>
        <dbReference type="Proteomes" id="UP001163046"/>
    </source>
</evidence>
<gene>
    <name evidence="3" type="primary">ECHDC2_1</name>
    <name evidence="3" type="ORF">OS493_007769</name>
</gene>
<dbReference type="GO" id="GO:0005739">
    <property type="term" value="C:mitochondrion"/>
    <property type="evidence" value="ECO:0007669"/>
    <property type="project" value="TreeGrafter"/>
</dbReference>
<comment type="caution">
    <text evidence="3">The sequence shown here is derived from an EMBL/GenBank/DDBJ whole genome shotgun (WGS) entry which is preliminary data.</text>
</comment>
<sequence>MPAHEVGPFVSQARAAIMELNNLPMPTIAALDGHALGGGLEMALSCDFRIAADNAKVGLTETRLAIIPGAGGTQRLQAKEMIFTGKMISGTEAAEIGLAEYAVEQNEAGDAAYQRALTLAEEILPRGPVAVRMAKLAINKDVQLTTADSQDYSSSSEDTDATRLRTERLRRSDHVLVVGGPKNATITKTSHLPSMKTMMILDPEESVKMMTAY</sequence>
<proteinExistence type="inferred from homology"/>
<dbReference type="EMBL" id="MU827304">
    <property type="protein sequence ID" value="KAJ7365120.1"/>
    <property type="molecule type" value="Genomic_DNA"/>
</dbReference>
<dbReference type="InterPro" id="IPR018376">
    <property type="entry name" value="Enoyl-CoA_hyd/isom_CS"/>
</dbReference>
<evidence type="ECO:0000256" key="1">
    <source>
        <dbReference type="ARBA" id="ARBA00005254"/>
    </source>
</evidence>
<dbReference type="OrthoDB" id="410701at2759"/>
<evidence type="ECO:0000256" key="2">
    <source>
        <dbReference type="RuleBase" id="RU003707"/>
    </source>
</evidence>
<dbReference type="GO" id="GO:0004490">
    <property type="term" value="F:methylglutaconyl-CoA hydratase activity"/>
    <property type="evidence" value="ECO:0007669"/>
    <property type="project" value="UniProtKB-EC"/>
</dbReference>
<dbReference type="EC" id="4.2.1.18" evidence="3"/>
<dbReference type="SUPFAM" id="SSF52096">
    <property type="entry name" value="ClpP/crotonase"/>
    <property type="match status" value="1"/>
</dbReference>
<dbReference type="InterPro" id="IPR001753">
    <property type="entry name" value="Enoyl-CoA_hydra/iso"/>
</dbReference>
<dbReference type="CDD" id="cd06558">
    <property type="entry name" value="crotonase-like"/>
    <property type="match status" value="1"/>
</dbReference>
<keyword evidence="3" id="KW-0456">Lyase</keyword>
<dbReference type="PANTHER" id="PTHR11941:SF171">
    <property type="entry name" value="SD19268P"/>
    <property type="match status" value="1"/>
</dbReference>
<dbReference type="InterPro" id="IPR029045">
    <property type="entry name" value="ClpP/crotonase-like_dom_sf"/>
</dbReference>
<evidence type="ECO:0000313" key="3">
    <source>
        <dbReference type="EMBL" id="KAJ7365120.1"/>
    </source>
</evidence>
<organism evidence="3 4">
    <name type="scientific">Desmophyllum pertusum</name>
    <dbReference type="NCBI Taxonomy" id="174260"/>
    <lineage>
        <taxon>Eukaryota</taxon>
        <taxon>Metazoa</taxon>
        <taxon>Cnidaria</taxon>
        <taxon>Anthozoa</taxon>
        <taxon>Hexacorallia</taxon>
        <taxon>Scleractinia</taxon>
        <taxon>Caryophylliina</taxon>
        <taxon>Caryophylliidae</taxon>
        <taxon>Desmophyllum</taxon>
    </lineage>
</organism>
<reference evidence="3" key="1">
    <citation type="submission" date="2023-01" db="EMBL/GenBank/DDBJ databases">
        <title>Genome assembly of the deep-sea coral Lophelia pertusa.</title>
        <authorList>
            <person name="Herrera S."/>
            <person name="Cordes E."/>
        </authorList>
    </citation>
    <scope>NUCLEOTIDE SEQUENCE</scope>
    <source>
        <strain evidence="3">USNM1676648</strain>
        <tissue evidence="3">Polyp</tissue>
    </source>
</reference>
<dbReference type="Gene3D" id="3.90.226.10">
    <property type="entry name" value="2-enoyl-CoA Hydratase, Chain A, domain 1"/>
    <property type="match status" value="1"/>
</dbReference>
<dbReference type="PANTHER" id="PTHR11941">
    <property type="entry name" value="ENOYL-COA HYDRATASE-RELATED"/>
    <property type="match status" value="1"/>
</dbReference>
<comment type="similarity">
    <text evidence="1 2">Belongs to the enoyl-CoA hydratase/isomerase family.</text>
</comment>
<dbReference type="PROSITE" id="PS00166">
    <property type="entry name" value="ENOYL_COA_HYDRATASE"/>
    <property type="match status" value="1"/>
</dbReference>
<dbReference type="AlphaFoldDB" id="A0A9W9YRV1"/>
<protein>
    <submittedName>
        <fullName evidence="3">Enoyl-CoA hydratase domain-containing protein 2, mitochondrial</fullName>
        <ecNumber evidence="3">4.2.1.18</ecNumber>
    </submittedName>
</protein>
<dbReference type="Proteomes" id="UP001163046">
    <property type="component" value="Unassembled WGS sequence"/>
</dbReference>
<dbReference type="Pfam" id="PF00378">
    <property type="entry name" value="ECH_1"/>
    <property type="match status" value="1"/>
</dbReference>
<keyword evidence="4" id="KW-1185">Reference proteome</keyword>